<dbReference type="InterPro" id="IPR016024">
    <property type="entry name" value="ARM-type_fold"/>
</dbReference>
<organism evidence="1 2">
    <name type="scientific">Coemansia pectinata</name>
    <dbReference type="NCBI Taxonomy" id="1052879"/>
    <lineage>
        <taxon>Eukaryota</taxon>
        <taxon>Fungi</taxon>
        <taxon>Fungi incertae sedis</taxon>
        <taxon>Zoopagomycota</taxon>
        <taxon>Kickxellomycotina</taxon>
        <taxon>Kickxellomycetes</taxon>
        <taxon>Kickxellales</taxon>
        <taxon>Kickxellaceae</taxon>
        <taxon>Coemansia</taxon>
    </lineage>
</organism>
<feature type="non-terminal residue" evidence="1">
    <location>
        <position position="143"/>
    </location>
</feature>
<dbReference type="Proteomes" id="UP001140011">
    <property type="component" value="Unassembled WGS sequence"/>
</dbReference>
<dbReference type="SUPFAM" id="SSF48371">
    <property type="entry name" value="ARM repeat"/>
    <property type="match status" value="1"/>
</dbReference>
<dbReference type="AlphaFoldDB" id="A0A9W8GQK2"/>
<protein>
    <submittedName>
        <fullName evidence="1">Uncharacterized protein</fullName>
    </submittedName>
</protein>
<accession>A0A9W8GQK2</accession>
<gene>
    <name evidence="1" type="ORF">GGI19_005259</name>
</gene>
<name>A0A9W8GQK2_9FUNG</name>
<reference evidence="1" key="1">
    <citation type="submission" date="2022-07" db="EMBL/GenBank/DDBJ databases">
        <title>Phylogenomic reconstructions and comparative analyses of Kickxellomycotina fungi.</title>
        <authorList>
            <person name="Reynolds N.K."/>
            <person name="Stajich J.E."/>
            <person name="Barry K."/>
            <person name="Grigoriev I.V."/>
            <person name="Crous P."/>
            <person name="Smith M.E."/>
        </authorList>
    </citation>
    <scope>NUCLEOTIDE SEQUENCE</scope>
    <source>
        <strain evidence="1">BCRC 34297</strain>
    </source>
</reference>
<evidence type="ECO:0000313" key="1">
    <source>
        <dbReference type="EMBL" id="KAJ2750173.1"/>
    </source>
</evidence>
<proteinExistence type="predicted"/>
<dbReference type="EMBL" id="JANBUH010000615">
    <property type="protein sequence ID" value="KAJ2750173.1"/>
    <property type="molecule type" value="Genomic_DNA"/>
</dbReference>
<keyword evidence="2" id="KW-1185">Reference proteome</keyword>
<sequence>MSEHLRTGVLSRLRSKDATTRNNAAQQLCKLIVDTGASSNQNLLYLDLNSRLAKNVGSSDIHDLLESTAILSALVDVDTLNEAQRTRIPVQLKLLLKQSNQTVSTEAVGVYKKLVNKKWTTFMSLVETDLSRSLEWLTNERSE</sequence>
<dbReference type="OrthoDB" id="5534350at2759"/>
<evidence type="ECO:0000313" key="2">
    <source>
        <dbReference type="Proteomes" id="UP001140011"/>
    </source>
</evidence>
<comment type="caution">
    <text evidence="1">The sequence shown here is derived from an EMBL/GenBank/DDBJ whole genome shotgun (WGS) entry which is preliminary data.</text>
</comment>